<organism evidence="1 2">
    <name type="scientific">Puccinia graminis f. sp. tritici</name>
    <dbReference type="NCBI Taxonomy" id="56615"/>
    <lineage>
        <taxon>Eukaryota</taxon>
        <taxon>Fungi</taxon>
        <taxon>Dikarya</taxon>
        <taxon>Basidiomycota</taxon>
        <taxon>Pucciniomycotina</taxon>
        <taxon>Pucciniomycetes</taxon>
        <taxon>Pucciniales</taxon>
        <taxon>Pucciniaceae</taxon>
        <taxon>Puccinia</taxon>
    </lineage>
</organism>
<protein>
    <submittedName>
        <fullName evidence="1">Uncharacterized protein</fullName>
    </submittedName>
</protein>
<dbReference type="Proteomes" id="UP000325313">
    <property type="component" value="Unassembled WGS sequence"/>
</dbReference>
<reference evidence="1 2" key="1">
    <citation type="submission" date="2019-05" db="EMBL/GenBank/DDBJ databases">
        <title>Emergence of the Ug99 lineage of the wheat stem rust pathogen through somatic hybridization.</title>
        <authorList>
            <person name="Li F."/>
            <person name="Upadhyaya N.M."/>
            <person name="Sperschneider J."/>
            <person name="Matny O."/>
            <person name="Nguyen-Phuc H."/>
            <person name="Mago R."/>
            <person name="Raley C."/>
            <person name="Miller M.E."/>
            <person name="Silverstein K.A.T."/>
            <person name="Henningsen E."/>
            <person name="Hirsch C.D."/>
            <person name="Visser B."/>
            <person name="Pretorius Z.A."/>
            <person name="Steffenson B.J."/>
            <person name="Schwessinger B."/>
            <person name="Dodds P.N."/>
            <person name="Figueroa M."/>
        </authorList>
    </citation>
    <scope>NUCLEOTIDE SEQUENCE [LARGE SCALE GENOMIC DNA]</scope>
    <source>
        <strain evidence="1 2">Ug99</strain>
    </source>
</reference>
<comment type="caution">
    <text evidence="1">The sequence shown here is derived from an EMBL/GenBank/DDBJ whole genome shotgun (WGS) entry which is preliminary data.</text>
</comment>
<evidence type="ECO:0000313" key="1">
    <source>
        <dbReference type="EMBL" id="KAA1137682.1"/>
    </source>
</evidence>
<dbReference type="AlphaFoldDB" id="A0A5B0SIH1"/>
<sequence length="670" mass="75380">MFLIKHLRLYRSPNIAKNGDLATNRFNLKQEIHRSSVVKRPVVARPVQLLANIDHISYYPTLTKALARLNLFKPLLDWETEPIIAGLGALLTTYLFLHTHSTFGLNDLVLVRPLIYQTLDLISALSFASHSENKKPRSFGPIVAKRHISPFQGTVFLFSSSYSEVLAMVRKKQKTAHGPAKPPEGGARGSSYNDTNALLEMMCKRLMKQRAVAQVVSVDFDLLAVFLMQEFQEMDIQVIVEEVLRVFSQHAPQTMLQNQVFDAAKEVDQTIRTYLAAQNQDKNLKKPFCLRYPNITKVLQLAMDLEQKCTLLDKDRMVILLDESGRCCGVGVPPAERKPNSDLALQGLKKLETGFRLSTSTKTMLITDSPVLSPPTSMFPLDFENKGNRRAPPASKDEIKAASVSFQTYGYGLGSVESKGILDLKIPHTSQQINQEEIQGFDSNWRNDQSPLLPDPLRKSQKHSELNARIFLGNNLTYYFLLSLWINKGFLPQACFIAEKGIEYLLKEGSDHLQKDLEKEMNPIIASRTISVNTLVQTHRDAQNAFLFDAALFFGNHQGGDFILPALGVAYPGGSGYSFHGPLRILWHGVGQIFFNPTTENPRRYSLALWSRASSFSGVARVSAFENGNNDSTYWLPIYPKYVGTDVEKIWAVKKDQLRAQKSEAKKNKK</sequence>
<gene>
    <name evidence="1" type="ORF">PGTUg99_024761</name>
</gene>
<dbReference type="EMBL" id="VDEP01000006">
    <property type="protein sequence ID" value="KAA1137682.1"/>
    <property type="molecule type" value="Genomic_DNA"/>
</dbReference>
<accession>A0A5B0SIH1</accession>
<evidence type="ECO:0000313" key="2">
    <source>
        <dbReference type="Proteomes" id="UP000325313"/>
    </source>
</evidence>
<proteinExistence type="predicted"/>
<name>A0A5B0SIH1_PUCGR</name>